<accession>A0A949JBJ5</accession>
<evidence type="ECO:0000313" key="3">
    <source>
        <dbReference type="Proteomes" id="UP000694501"/>
    </source>
</evidence>
<feature type="compositionally biased region" description="Basic and acidic residues" evidence="1">
    <location>
        <begin position="68"/>
        <end position="80"/>
    </location>
</feature>
<dbReference type="AlphaFoldDB" id="A0A949JBJ5"/>
<proteinExistence type="predicted"/>
<gene>
    <name evidence="2" type="ORF">JGS22_003735</name>
</gene>
<dbReference type="RefSeq" id="WP_211042329.1">
    <property type="nucleotide sequence ID" value="NZ_JAELVF020000001.1"/>
</dbReference>
<dbReference type="EMBL" id="JAELVF020000001">
    <property type="protein sequence ID" value="MBU7596771.1"/>
    <property type="molecule type" value="Genomic_DNA"/>
</dbReference>
<keyword evidence="3" id="KW-1185">Reference proteome</keyword>
<feature type="compositionally biased region" description="Basic and acidic residues" evidence="1">
    <location>
        <begin position="133"/>
        <end position="143"/>
    </location>
</feature>
<evidence type="ECO:0000256" key="1">
    <source>
        <dbReference type="SAM" id="MobiDB-lite"/>
    </source>
</evidence>
<comment type="caution">
    <text evidence="2">The sequence shown here is derived from an EMBL/GenBank/DDBJ whole genome shotgun (WGS) entry which is preliminary data.</text>
</comment>
<dbReference type="Proteomes" id="UP000694501">
    <property type="component" value="Unassembled WGS sequence"/>
</dbReference>
<feature type="region of interest" description="Disordered" evidence="1">
    <location>
        <begin position="66"/>
        <end position="143"/>
    </location>
</feature>
<protein>
    <submittedName>
        <fullName evidence="2">Uncharacterized protein</fullName>
    </submittedName>
</protein>
<sequence>MTLRRGGSSAHRLPALCVLLLSLAAILLTGPLSSWSGAVGPPVAEARLAAPSAELPAAALQDVELQDVEERATQRADVRDTGAGAEQRPEAPSRCSGVLPEPEPALVPAPTSEYGHGPSCPSSQEAGAADSAAADRARANGWRDRPAATLSQLSVLRI</sequence>
<reference evidence="2" key="1">
    <citation type="submission" date="2021-06" db="EMBL/GenBank/DDBJ databases">
        <title>Sequencing of actinobacteria type strains.</title>
        <authorList>
            <person name="Nguyen G.-S."/>
            <person name="Wentzel A."/>
        </authorList>
    </citation>
    <scope>NUCLEOTIDE SEQUENCE</scope>
    <source>
        <strain evidence="2">P38-E01</strain>
    </source>
</reference>
<organism evidence="2 3">
    <name type="scientific">Streptomyces tardus</name>
    <dbReference type="NCBI Taxonomy" id="2780544"/>
    <lineage>
        <taxon>Bacteria</taxon>
        <taxon>Bacillati</taxon>
        <taxon>Actinomycetota</taxon>
        <taxon>Actinomycetes</taxon>
        <taxon>Kitasatosporales</taxon>
        <taxon>Streptomycetaceae</taxon>
        <taxon>Streptomyces</taxon>
    </lineage>
</organism>
<name>A0A949JBJ5_9ACTN</name>
<evidence type="ECO:0000313" key="2">
    <source>
        <dbReference type="EMBL" id="MBU7596771.1"/>
    </source>
</evidence>